<feature type="transmembrane region" description="Helical" evidence="7">
    <location>
        <begin position="308"/>
        <end position="330"/>
    </location>
</feature>
<protein>
    <submittedName>
        <fullName evidence="9">MFS transporter</fullName>
    </submittedName>
</protein>
<dbReference type="EMBL" id="CP020715">
    <property type="protein sequence ID" value="ARJ07238.1"/>
    <property type="molecule type" value="Genomic_DNA"/>
</dbReference>
<evidence type="ECO:0000256" key="1">
    <source>
        <dbReference type="ARBA" id="ARBA00004651"/>
    </source>
</evidence>
<sequence>MFRSLASVDYRIWFAGALVSNIGTWMQRTAQDWIVLTQLSDHDAVAVGITMALQLGPQLLLVPLSGLVADRFDRRRTLMVTQGAMALLGAALGVVLLLGIAQLWTVYLFALLLGIASAFDAPVRQTFVSELVGGSNVANAVALNSASFNAARTIGPAVAGILVAAIGAGWVFIVNAASFAAVLTSLFFIRPSRLFRTPRPPRAKGQLLEGFRYVRGRPDLLVIFAIVFVIGTLGFNYQIFTSTMTTIEFGEGSTAFGVLTSIMAIGSVVGALVTASRDRPRIRTVVLASGGFGLAALVAAVMPTYWSFAAATICIAFCGQLIMTMANGTVQTTTSPAMRGRVMALYMAIFMGGTPIGAPIVGWVADALGPRYGLGLAAIAGFAAFALGAVWLRRRRAADLPTGALSVDDVRDELAADEAEARAA</sequence>
<evidence type="ECO:0000313" key="10">
    <source>
        <dbReference type="Proteomes" id="UP000192775"/>
    </source>
</evidence>
<feature type="transmembrane region" description="Helical" evidence="7">
    <location>
        <begin position="342"/>
        <end position="365"/>
    </location>
</feature>
<evidence type="ECO:0000259" key="8">
    <source>
        <dbReference type="PROSITE" id="PS50850"/>
    </source>
</evidence>
<evidence type="ECO:0000256" key="7">
    <source>
        <dbReference type="SAM" id="Phobius"/>
    </source>
</evidence>
<dbReference type="PANTHER" id="PTHR23513:SF11">
    <property type="entry name" value="STAPHYLOFERRIN A TRANSPORTER"/>
    <property type="match status" value="1"/>
</dbReference>
<dbReference type="STRING" id="1619308.B5808_06015"/>
<dbReference type="InterPro" id="IPR036259">
    <property type="entry name" value="MFS_trans_sf"/>
</dbReference>
<gene>
    <name evidence="9" type="ORF">B5808_06015</name>
</gene>
<feature type="transmembrane region" description="Helical" evidence="7">
    <location>
        <begin position="157"/>
        <end position="189"/>
    </location>
</feature>
<reference evidence="9 10" key="1">
    <citation type="submission" date="2017-04" db="EMBL/GenBank/DDBJ databases">
        <authorList>
            <person name="Afonso C.L."/>
            <person name="Miller P.J."/>
            <person name="Scott M.A."/>
            <person name="Spackman E."/>
            <person name="Goraichik I."/>
            <person name="Dimitrov K.M."/>
            <person name="Suarez D.L."/>
            <person name="Swayne D.E."/>
        </authorList>
    </citation>
    <scope>NUCLEOTIDE SEQUENCE [LARGE SCALE GENOMIC DNA]</scope>
    <source>
        <strain evidence="10">XA(T)</strain>
    </source>
</reference>
<dbReference type="CDD" id="cd06173">
    <property type="entry name" value="MFS_MefA_like"/>
    <property type="match status" value="1"/>
</dbReference>
<dbReference type="Gene3D" id="1.20.1250.20">
    <property type="entry name" value="MFS general substrate transporter like domains"/>
    <property type="match status" value="1"/>
</dbReference>
<feature type="domain" description="Major facilitator superfamily (MFS) profile" evidence="8">
    <location>
        <begin position="1"/>
        <end position="398"/>
    </location>
</feature>
<keyword evidence="4 7" id="KW-0812">Transmembrane</keyword>
<feature type="transmembrane region" description="Helical" evidence="7">
    <location>
        <begin position="45"/>
        <end position="69"/>
    </location>
</feature>
<proteinExistence type="predicted"/>
<dbReference type="GO" id="GO:0005886">
    <property type="term" value="C:plasma membrane"/>
    <property type="evidence" value="ECO:0007669"/>
    <property type="project" value="UniProtKB-SubCell"/>
</dbReference>
<keyword evidence="5 7" id="KW-1133">Transmembrane helix</keyword>
<comment type="subcellular location">
    <subcellularLocation>
        <location evidence="1">Cell membrane</location>
        <topology evidence="1">Multi-pass membrane protein</topology>
    </subcellularLocation>
</comment>
<feature type="transmembrane region" description="Helical" evidence="7">
    <location>
        <begin position="371"/>
        <end position="392"/>
    </location>
</feature>
<evidence type="ECO:0000256" key="2">
    <source>
        <dbReference type="ARBA" id="ARBA00022448"/>
    </source>
</evidence>
<accession>A0A1X9LSE4</accession>
<evidence type="ECO:0000256" key="5">
    <source>
        <dbReference type="ARBA" id="ARBA00022989"/>
    </source>
</evidence>
<feature type="transmembrane region" description="Helical" evidence="7">
    <location>
        <begin position="285"/>
        <end position="302"/>
    </location>
</feature>
<dbReference type="PANTHER" id="PTHR23513">
    <property type="entry name" value="INTEGRAL MEMBRANE EFFLUX PROTEIN-RELATED"/>
    <property type="match status" value="1"/>
</dbReference>
<dbReference type="Pfam" id="PF05977">
    <property type="entry name" value="MFS_3"/>
    <property type="match status" value="1"/>
</dbReference>
<keyword evidence="3" id="KW-1003">Cell membrane</keyword>
<evidence type="ECO:0000256" key="3">
    <source>
        <dbReference type="ARBA" id="ARBA00022475"/>
    </source>
</evidence>
<dbReference type="RefSeq" id="WP_085021375.1">
    <property type="nucleotide sequence ID" value="NZ_BMHD01000002.1"/>
</dbReference>
<keyword evidence="2" id="KW-0813">Transport</keyword>
<feature type="transmembrane region" description="Helical" evidence="7">
    <location>
        <begin position="252"/>
        <end position="273"/>
    </location>
</feature>
<feature type="transmembrane region" description="Helical" evidence="7">
    <location>
        <begin position="220"/>
        <end position="240"/>
    </location>
</feature>
<feature type="transmembrane region" description="Helical" evidence="7">
    <location>
        <begin position="90"/>
        <end position="119"/>
    </location>
</feature>
<evidence type="ECO:0000256" key="6">
    <source>
        <dbReference type="ARBA" id="ARBA00023136"/>
    </source>
</evidence>
<name>A0A1X9LSE4_9MICO</name>
<keyword evidence="10" id="KW-1185">Reference proteome</keyword>
<dbReference type="AlphaFoldDB" id="A0A1X9LSE4"/>
<dbReference type="KEGG" id="cphy:B5808_06015"/>
<keyword evidence="6 7" id="KW-0472">Membrane</keyword>
<evidence type="ECO:0000256" key="4">
    <source>
        <dbReference type="ARBA" id="ARBA00022692"/>
    </source>
</evidence>
<dbReference type="PROSITE" id="PS50850">
    <property type="entry name" value="MFS"/>
    <property type="match status" value="1"/>
</dbReference>
<dbReference type="InterPro" id="IPR010290">
    <property type="entry name" value="TM_effector"/>
</dbReference>
<evidence type="ECO:0000313" key="9">
    <source>
        <dbReference type="EMBL" id="ARJ07238.1"/>
    </source>
</evidence>
<organism evidence="9 10">
    <name type="scientific">Cnuibacter physcomitrellae</name>
    <dbReference type="NCBI Taxonomy" id="1619308"/>
    <lineage>
        <taxon>Bacteria</taxon>
        <taxon>Bacillati</taxon>
        <taxon>Actinomycetota</taxon>
        <taxon>Actinomycetes</taxon>
        <taxon>Micrococcales</taxon>
        <taxon>Microbacteriaceae</taxon>
        <taxon>Cnuibacter</taxon>
    </lineage>
</organism>
<dbReference type="InterPro" id="IPR020846">
    <property type="entry name" value="MFS_dom"/>
</dbReference>
<dbReference type="SUPFAM" id="SSF103473">
    <property type="entry name" value="MFS general substrate transporter"/>
    <property type="match status" value="1"/>
</dbReference>
<dbReference type="GO" id="GO:0022857">
    <property type="term" value="F:transmembrane transporter activity"/>
    <property type="evidence" value="ECO:0007669"/>
    <property type="project" value="InterPro"/>
</dbReference>
<dbReference type="Proteomes" id="UP000192775">
    <property type="component" value="Chromosome"/>
</dbReference>